<feature type="region of interest" description="Disordered" evidence="1">
    <location>
        <begin position="200"/>
        <end position="228"/>
    </location>
</feature>
<dbReference type="CDD" id="cd00171">
    <property type="entry name" value="Sec7"/>
    <property type="match status" value="1"/>
</dbReference>
<protein>
    <recommendedName>
        <fullName evidence="2">SEC7 domain-containing protein</fullName>
    </recommendedName>
</protein>
<dbReference type="OrthoDB" id="2157641at2759"/>
<feature type="region of interest" description="Disordered" evidence="1">
    <location>
        <begin position="1014"/>
        <end position="1057"/>
    </location>
</feature>
<feature type="compositionally biased region" description="Polar residues" evidence="1">
    <location>
        <begin position="32"/>
        <end position="66"/>
    </location>
</feature>
<sequence>MTAAPPLSSPAKPMNSRSHSSKPLTELESHRQSTSIPSSPTLQSQRFRQMNGGTTSKQMAGSSTFLAESPPIDEINDNDDIEDPHDLSFSSNHILRASMVDNLVMSLDQFSSGGFDDGHYTPRDNGYDTGTRIRRRGHTFSSSVSSEGDMHDMRPIPSLPETFSRVPMRNSVRHQKNLQRLPSIFGEDEDSVRSKIYDAQRAVQSGQARRKKNASGGGKSTNSSASSSIDLGHLASLSGRLGGAGNRRSRSFDFGSRQRSVRTAKPSTAADGGPTPVNFAGSDAQNGTPASSSASPPVRKNSTKSSKSAYAKKGRMTALGTNTMRANSESVPQLPSMKSVPSLNNTVHEPKPATGSPHEPVTAPRPGFFRRVFGSSKNPAVSADAHSHTPNTLTKQQQHGRSTPVQDETPYPTTPPGKTQKAVRRTSTDISANKENQPVVTKKSSAFFRRRKKSISSSIPPPLPLTLSSELKSEAEPVGGTSPVSSLRAFMDPYLAGNPVPSVGHVRTSSMQGFYTPTLSPPAFGLPKEPGSRSKAAGHNRNDSHGSSRTLRSHTKPVSTLRIPHQDSFLADSSSTEEVAKRSPLDGGHHSDNERPELRMRHSVNDLKLEAATSSGTLPSPSADPRTATTRQGSWKSEKISPSSSTAANQLSSATRLEQGNKSTIPNKQTKTLEAAPNGSKSSPYASASDVSEYRSAPSTPLVIEGSENEKTGALSFHALRPSHSQTRPRDGDQRKAQQIFDNTDDEVDSSNVGAWLGEAGVERERVRKAYMELFDWSDQNILDSLRGLCDRLALRGETQQMDRIMDAFAQRWCECNPSHPFKSSDVVHTICYSILLLNTDLHLADIGQKMTKSQFVRNTLPTIRRVAQGTAADKTLRGPPTSFRTNTLSADDLSSVSKGSKRSVDKSGHDDQPNSESNNYNGESMADTGLGKGWESHIESVLRAFYASISQEPLPLFGAQMDTNFQSSQSGNFLSIGSNMLRRTPSVLSKAHSDTNRGRFAGESKSLGARFMTKARSRPRLPSAPGFGSSRTSIDEQSSTWSPSMSSTWSKASLGKTPTSMSVDSFNTEATHADYQSSIGFANALSQAIIRDDQLDLPIEDGLKAGALLEDESLELCGAPWAKEGNVKHKCHLEGVDKRSKDRNWNDCFAVIEKGWMRLFSFSMTAKSLRNKARTPKAGAVVGGGNWQENAEEVWKFMLRHTIASSLPPPGYSKARPYVWALSLPTGAVHLFSVGTPDIVKEFVSTANFWSARLSKEPMMGGISNMEYGWSDAVVNRALIASESQPGLNASISPRPSTQMSMRSSMDHVGGVRVKLPGDRIHIADWTPPQQSMFASQLMEVDQLKALQTYVSNVEEELQKHNELRGLMLLAFSTKHPNSTKAMNNWEKKSSYLLREIVKFRTYIDTLQNAQTTKERIYRMRKEEDDAKRAKIDSRMLNPPSGMT</sequence>
<evidence type="ECO:0000313" key="4">
    <source>
        <dbReference type="Proteomes" id="UP000053617"/>
    </source>
</evidence>
<accession>A0A0D2HB27</accession>
<dbReference type="InterPro" id="IPR035999">
    <property type="entry name" value="Sec7_dom_sf"/>
</dbReference>
<dbReference type="Pfam" id="PF01369">
    <property type="entry name" value="Sec7"/>
    <property type="match status" value="1"/>
</dbReference>
<dbReference type="EMBL" id="KN847476">
    <property type="protein sequence ID" value="KIX07643.1"/>
    <property type="molecule type" value="Genomic_DNA"/>
</dbReference>
<feature type="region of interest" description="Disordered" evidence="1">
    <location>
        <begin position="612"/>
        <end position="708"/>
    </location>
</feature>
<dbReference type="VEuPathDB" id="FungiDB:Z518_02296"/>
<dbReference type="PANTHER" id="PTHR10663:SF373">
    <property type="entry name" value="PH AND SEC7 DOMAIN-CONTAINING PROTEIN C11E3.11C"/>
    <property type="match status" value="1"/>
</dbReference>
<feature type="compositionally biased region" description="Polar residues" evidence="1">
    <location>
        <begin position="319"/>
        <end position="333"/>
    </location>
</feature>
<dbReference type="GeneID" id="25290367"/>
<feature type="compositionally biased region" description="Low complexity" evidence="1">
    <location>
        <begin position="1039"/>
        <end position="1054"/>
    </location>
</feature>
<feature type="compositionally biased region" description="Polar residues" evidence="1">
    <location>
        <begin position="388"/>
        <end position="406"/>
    </location>
</feature>
<dbReference type="Gene3D" id="1.10.1000.11">
    <property type="entry name" value="Arf Nucleotide-binding Site Opener,domain 2"/>
    <property type="match status" value="1"/>
</dbReference>
<dbReference type="GO" id="GO:0005085">
    <property type="term" value="F:guanyl-nucleotide exchange factor activity"/>
    <property type="evidence" value="ECO:0007669"/>
    <property type="project" value="InterPro"/>
</dbReference>
<keyword evidence="4" id="KW-1185">Reference proteome</keyword>
<feature type="region of interest" description="Disordered" evidence="1">
    <location>
        <begin position="1"/>
        <end position="84"/>
    </location>
</feature>
<dbReference type="HOGENOM" id="CLU_001772_0_0_1"/>
<feature type="compositionally biased region" description="Basic and acidic residues" evidence="1">
    <location>
        <begin position="578"/>
        <end position="599"/>
    </location>
</feature>
<organism evidence="3 4">
    <name type="scientific">Rhinocladiella mackenziei CBS 650.93</name>
    <dbReference type="NCBI Taxonomy" id="1442369"/>
    <lineage>
        <taxon>Eukaryota</taxon>
        <taxon>Fungi</taxon>
        <taxon>Dikarya</taxon>
        <taxon>Ascomycota</taxon>
        <taxon>Pezizomycotina</taxon>
        <taxon>Eurotiomycetes</taxon>
        <taxon>Chaetothyriomycetidae</taxon>
        <taxon>Chaetothyriales</taxon>
        <taxon>Herpotrichiellaceae</taxon>
        <taxon>Rhinocladiella</taxon>
    </lineage>
</organism>
<dbReference type="RefSeq" id="XP_013274779.1">
    <property type="nucleotide sequence ID" value="XM_013419325.1"/>
</dbReference>
<feature type="compositionally biased region" description="Polar residues" evidence="1">
    <location>
        <begin position="283"/>
        <end position="295"/>
    </location>
</feature>
<feature type="region of interest" description="Disordered" evidence="1">
    <location>
        <begin position="520"/>
        <end position="599"/>
    </location>
</feature>
<dbReference type="Pfam" id="PF15410">
    <property type="entry name" value="PH_9"/>
    <property type="match status" value="1"/>
</dbReference>
<dbReference type="InterPro" id="IPR011993">
    <property type="entry name" value="PH-like_dom_sf"/>
</dbReference>
<feature type="compositionally biased region" description="Polar residues" evidence="1">
    <location>
        <begin position="646"/>
        <end position="672"/>
    </location>
</feature>
<dbReference type="SUPFAM" id="SSF48425">
    <property type="entry name" value="Sec7 domain"/>
    <property type="match status" value="1"/>
</dbReference>
<gene>
    <name evidence="3" type="ORF">Z518_02296</name>
</gene>
<dbReference type="PROSITE" id="PS50190">
    <property type="entry name" value="SEC7"/>
    <property type="match status" value="1"/>
</dbReference>
<dbReference type="InterPro" id="IPR000904">
    <property type="entry name" value="Sec7_dom"/>
</dbReference>
<feature type="compositionally biased region" description="Polar residues" evidence="1">
    <location>
        <begin position="679"/>
        <end position="690"/>
    </location>
</feature>
<dbReference type="PANTHER" id="PTHR10663">
    <property type="entry name" value="GUANYL-NUCLEOTIDE EXCHANGE FACTOR"/>
    <property type="match status" value="1"/>
</dbReference>
<feature type="compositionally biased region" description="Polar residues" evidence="1">
    <location>
        <begin position="883"/>
        <end position="899"/>
    </location>
</feature>
<dbReference type="GO" id="GO:0032012">
    <property type="term" value="P:regulation of ARF protein signal transduction"/>
    <property type="evidence" value="ECO:0007669"/>
    <property type="project" value="InterPro"/>
</dbReference>
<feature type="compositionally biased region" description="Acidic residues" evidence="1">
    <location>
        <begin position="74"/>
        <end position="83"/>
    </location>
</feature>
<dbReference type="InterPro" id="IPR041681">
    <property type="entry name" value="PH_9"/>
</dbReference>
<evidence type="ECO:0000313" key="3">
    <source>
        <dbReference type="EMBL" id="KIX07643.1"/>
    </source>
</evidence>
<name>A0A0D2HB27_9EURO</name>
<dbReference type="Proteomes" id="UP000053617">
    <property type="component" value="Unassembled WGS sequence"/>
</dbReference>
<evidence type="ECO:0000259" key="2">
    <source>
        <dbReference type="PROSITE" id="PS50190"/>
    </source>
</evidence>
<evidence type="ECO:0000256" key="1">
    <source>
        <dbReference type="SAM" id="MobiDB-lite"/>
    </source>
</evidence>
<feature type="region of interest" description="Disordered" evidence="1">
    <location>
        <begin position="871"/>
        <end position="929"/>
    </location>
</feature>
<feature type="region of interest" description="Disordered" evidence="1">
    <location>
        <begin position="240"/>
        <end position="464"/>
    </location>
</feature>
<feature type="domain" description="SEC7" evidence="2">
    <location>
        <begin position="702"/>
        <end position="904"/>
    </location>
</feature>
<proteinExistence type="predicted"/>
<dbReference type="STRING" id="1442369.A0A0D2HB27"/>
<reference evidence="3 4" key="1">
    <citation type="submission" date="2015-01" db="EMBL/GenBank/DDBJ databases">
        <title>The Genome Sequence of Rhinocladiella mackenzie CBS 650.93.</title>
        <authorList>
            <consortium name="The Broad Institute Genomics Platform"/>
            <person name="Cuomo C."/>
            <person name="de Hoog S."/>
            <person name="Gorbushina A."/>
            <person name="Stielow B."/>
            <person name="Teixiera M."/>
            <person name="Abouelleil A."/>
            <person name="Chapman S.B."/>
            <person name="Priest M."/>
            <person name="Young S.K."/>
            <person name="Wortman J."/>
            <person name="Nusbaum C."/>
            <person name="Birren B."/>
        </authorList>
    </citation>
    <scope>NUCLEOTIDE SEQUENCE [LARGE SCALE GENOMIC DNA]</scope>
    <source>
        <strain evidence="3 4">CBS 650.93</strain>
    </source>
</reference>
<feature type="compositionally biased region" description="Basic and acidic residues" evidence="1">
    <location>
        <begin position="903"/>
        <end position="913"/>
    </location>
</feature>
<dbReference type="SMART" id="SM00222">
    <property type="entry name" value="Sec7"/>
    <property type="match status" value="1"/>
</dbReference>
<dbReference type="InterPro" id="IPR023394">
    <property type="entry name" value="Sec7_C_sf"/>
</dbReference>
<feature type="compositionally biased region" description="Polar residues" evidence="1">
    <location>
        <begin position="428"/>
        <end position="439"/>
    </location>
</feature>
<dbReference type="Gene3D" id="2.30.29.30">
    <property type="entry name" value="Pleckstrin-homology domain (PH domain)/Phosphotyrosine-binding domain (PTB)"/>
    <property type="match status" value="1"/>
</dbReference>